<accession>A0A0F9CND1</accession>
<gene>
    <name evidence="2" type="ORF">LCGC14_2301590</name>
</gene>
<evidence type="ECO:0000313" key="2">
    <source>
        <dbReference type="EMBL" id="KKL50828.1"/>
    </source>
</evidence>
<proteinExistence type="predicted"/>
<organism evidence="2">
    <name type="scientific">marine sediment metagenome</name>
    <dbReference type="NCBI Taxonomy" id="412755"/>
    <lineage>
        <taxon>unclassified sequences</taxon>
        <taxon>metagenomes</taxon>
        <taxon>ecological metagenomes</taxon>
    </lineage>
</organism>
<evidence type="ECO:0000259" key="1">
    <source>
        <dbReference type="Pfam" id="PF09643"/>
    </source>
</evidence>
<dbReference type="InterPro" id="IPR019096">
    <property type="entry name" value="YopX_protein"/>
</dbReference>
<sequence length="148" mass="17453">MGCDMSREIKFRAWSRKHQTMWHNIHTTYYFLAFLEDEDIEVLEYAGRKDKNGAEIYEGDVLDFHRAFETDKTNEYKFGHGVVKNGEWSCACGDYYCTDHGLGWYVEGNDGYKRRDGRTDTYDFLETIQNCEGWLVIGNIYENPELVK</sequence>
<protein>
    <recommendedName>
        <fullName evidence="1">YopX protein domain-containing protein</fullName>
    </recommendedName>
</protein>
<dbReference type="Gene3D" id="2.30.30.290">
    <property type="entry name" value="YopX-like domains"/>
    <property type="match status" value="1"/>
</dbReference>
<dbReference type="SUPFAM" id="SSF159006">
    <property type="entry name" value="YopX-like"/>
    <property type="match status" value="1"/>
</dbReference>
<name>A0A0F9CND1_9ZZZZ</name>
<feature type="domain" description="YopX protein" evidence="1">
    <location>
        <begin position="39"/>
        <end position="147"/>
    </location>
</feature>
<dbReference type="AlphaFoldDB" id="A0A0F9CND1"/>
<dbReference type="InterPro" id="IPR023385">
    <property type="entry name" value="YopX-like_C"/>
</dbReference>
<dbReference type="EMBL" id="LAZR01032457">
    <property type="protein sequence ID" value="KKL50828.1"/>
    <property type="molecule type" value="Genomic_DNA"/>
</dbReference>
<reference evidence="2" key="1">
    <citation type="journal article" date="2015" name="Nature">
        <title>Complex archaea that bridge the gap between prokaryotes and eukaryotes.</title>
        <authorList>
            <person name="Spang A."/>
            <person name="Saw J.H."/>
            <person name="Jorgensen S.L."/>
            <person name="Zaremba-Niedzwiedzka K."/>
            <person name="Martijn J."/>
            <person name="Lind A.E."/>
            <person name="van Eijk R."/>
            <person name="Schleper C."/>
            <person name="Guy L."/>
            <person name="Ettema T.J."/>
        </authorList>
    </citation>
    <scope>NUCLEOTIDE SEQUENCE</scope>
</reference>
<dbReference type="Pfam" id="PF09643">
    <property type="entry name" value="YopX"/>
    <property type="match status" value="1"/>
</dbReference>
<comment type="caution">
    <text evidence="2">The sequence shown here is derived from an EMBL/GenBank/DDBJ whole genome shotgun (WGS) entry which is preliminary data.</text>
</comment>